<sequence>MLMMDVVLFRVATCTSDAAAQGGARRPFVIAEDALAAKRVCWLPGEMASTREDLLQIIDQRNLVACDTFSFVLSFHVVGEKVSQEKVAKALNKTVFLKRTP</sequence>
<protein>
    <submittedName>
        <fullName evidence="1">Uncharacterized protein</fullName>
    </submittedName>
</protein>
<dbReference type="EMBL" id="BMAO01014974">
    <property type="protein sequence ID" value="GFQ98449.1"/>
    <property type="molecule type" value="Genomic_DNA"/>
</dbReference>
<organism evidence="1 2">
    <name type="scientific">Trichonephila clavata</name>
    <name type="common">Joro spider</name>
    <name type="synonym">Nephila clavata</name>
    <dbReference type="NCBI Taxonomy" id="2740835"/>
    <lineage>
        <taxon>Eukaryota</taxon>
        <taxon>Metazoa</taxon>
        <taxon>Ecdysozoa</taxon>
        <taxon>Arthropoda</taxon>
        <taxon>Chelicerata</taxon>
        <taxon>Arachnida</taxon>
        <taxon>Araneae</taxon>
        <taxon>Araneomorphae</taxon>
        <taxon>Entelegynae</taxon>
        <taxon>Araneoidea</taxon>
        <taxon>Nephilidae</taxon>
        <taxon>Trichonephila</taxon>
    </lineage>
</organism>
<comment type="caution">
    <text evidence="1">The sequence shown here is derived from an EMBL/GenBank/DDBJ whole genome shotgun (WGS) entry which is preliminary data.</text>
</comment>
<dbReference type="Proteomes" id="UP000887116">
    <property type="component" value="Unassembled WGS sequence"/>
</dbReference>
<evidence type="ECO:0000313" key="1">
    <source>
        <dbReference type="EMBL" id="GFQ98449.1"/>
    </source>
</evidence>
<gene>
    <name evidence="1" type="ORF">TNCT_708561</name>
</gene>
<name>A0A8X6L6M8_TRICU</name>
<dbReference type="AlphaFoldDB" id="A0A8X6L6M8"/>
<reference evidence="1" key="1">
    <citation type="submission" date="2020-07" db="EMBL/GenBank/DDBJ databases">
        <title>Multicomponent nature underlies the extraordinary mechanical properties of spider dragline silk.</title>
        <authorList>
            <person name="Kono N."/>
            <person name="Nakamura H."/>
            <person name="Mori M."/>
            <person name="Yoshida Y."/>
            <person name="Ohtoshi R."/>
            <person name="Malay A.D."/>
            <person name="Moran D.A.P."/>
            <person name="Tomita M."/>
            <person name="Numata K."/>
            <person name="Arakawa K."/>
        </authorList>
    </citation>
    <scope>NUCLEOTIDE SEQUENCE</scope>
</reference>
<accession>A0A8X6L6M8</accession>
<evidence type="ECO:0000313" key="2">
    <source>
        <dbReference type="Proteomes" id="UP000887116"/>
    </source>
</evidence>
<proteinExistence type="predicted"/>
<keyword evidence="2" id="KW-1185">Reference proteome</keyword>